<evidence type="ECO:0000259" key="7">
    <source>
        <dbReference type="Pfam" id="PF08281"/>
    </source>
</evidence>
<evidence type="ECO:0000259" key="6">
    <source>
        <dbReference type="Pfam" id="PF04542"/>
    </source>
</evidence>
<keyword evidence="3" id="KW-0731">Sigma factor</keyword>
<dbReference type="InterPro" id="IPR036388">
    <property type="entry name" value="WH-like_DNA-bd_sf"/>
</dbReference>
<evidence type="ECO:0000256" key="4">
    <source>
        <dbReference type="ARBA" id="ARBA00023125"/>
    </source>
</evidence>
<dbReference type="InterPro" id="IPR013324">
    <property type="entry name" value="RNA_pol_sigma_r3/r4-like"/>
</dbReference>
<proteinExistence type="inferred from homology"/>
<keyword evidence="5" id="KW-0804">Transcription</keyword>
<dbReference type="Pfam" id="PF04542">
    <property type="entry name" value="Sigma70_r2"/>
    <property type="match status" value="1"/>
</dbReference>
<dbReference type="STRING" id="156994.SAMN04488028_11436"/>
<dbReference type="GO" id="GO:0006352">
    <property type="term" value="P:DNA-templated transcription initiation"/>
    <property type="evidence" value="ECO:0007669"/>
    <property type="project" value="InterPro"/>
</dbReference>
<dbReference type="InterPro" id="IPR014284">
    <property type="entry name" value="RNA_pol_sigma-70_dom"/>
</dbReference>
<evidence type="ECO:0000256" key="1">
    <source>
        <dbReference type="ARBA" id="ARBA00010641"/>
    </source>
</evidence>
<evidence type="ECO:0000256" key="5">
    <source>
        <dbReference type="ARBA" id="ARBA00023163"/>
    </source>
</evidence>
<dbReference type="GO" id="GO:0016987">
    <property type="term" value="F:sigma factor activity"/>
    <property type="evidence" value="ECO:0007669"/>
    <property type="project" value="UniProtKB-KW"/>
</dbReference>
<sequence length="187" mass="21568">MQRDIHKEVIAKCQQGDRAAQYELYRLYSHAMYNICRRMIPDDDDAKDLLQEVFIEVFGQIKKLNDINFFSAWIKRVTINKCLNALRKKRLFVMSLDEGIDPPEEVLETYDQDVMAHDVKSILHAAENLAPGARTVFNLYLFDGYDHQEIADILQISVSASKSQYCKAKAKIRNILMSAKDQKYGTG</sequence>
<protein>
    <submittedName>
        <fullName evidence="8">RNA polymerase sigma-70 factor, ECF subfamily</fullName>
    </submittedName>
</protein>
<dbReference type="PANTHER" id="PTHR43133">
    <property type="entry name" value="RNA POLYMERASE ECF-TYPE SIGMA FACTO"/>
    <property type="match status" value="1"/>
</dbReference>
<dbReference type="SUPFAM" id="SSF88946">
    <property type="entry name" value="Sigma2 domain of RNA polymerase sigma factors"/>
    <property type="match status" value="1"/>
</dbReference>
<evidence type="ECO:0000313" key="9">
    <source>
        <dbReference type="Proteomes" id="UP000184474"/>
    </source>
</evidence>
<feature type="domain" description="RNA polymerase sigma-70 region 2" evidence="6">
    <location>
        <begin position="24"/>
        <end position="90"/>
    </location>
</feature>
<dbReference type="InterPro" id="IPR039425">
    <property type="entry name" value="RNA_pol_sigma-70-like"/>
</dbReference>
<dbReference type="SUPFAM" id="SSF88659">
    <property type="entry name" value="Sigma3 and sigma4 domains of RNA polymerase sigma factors"/>
    <property type="match status" value="1"/>
</dbReference>
<dbReference type="RefSeq" id="WP_073125668.1">
    <property type="nucleotide sequence ID" value="NZ_FRAA01000014.1"/>
</dbReference>
<dbReference type="Gene3D" id="1.10.10.10">
    <property type="entry name" value="Winged helix-like DNA-binding domain superfamily/Winged helix DNA-binding domain"/>
    <property type="match status" value="1"/>
</dbReference>
<dbReference type="EMBL" id="FRAA01000014">
    <property type="protein sequence ID" value="SHK96400.1"/>
    <property type="molecule type" value="Genomic_DNA"/>
</dbReference>
<evidence type="ECO:0000256" key="2">
    <source>
        <dbReference type="ARBA" id="ARBA00023015"/>
    </source>
</evidence>
<dbReference type="InterPro" id="IPR013325">
    <property type="entry name" value="RNA_pol_sigma_r2"/>
</dbReference>
<accession>A0A1M6WRL2</accession>
<keyword evidence="2" id="KW-0805">Transcription regulation</keyword>
<dbReference type="Pfam" id="PF08281">
    <property type="entry name" value="Sigma70_r4_2"/>
    <property type="match status" value="1"/>
</dbReference>
<evidence type="ECO:0000256" key="3">
    <source>
        <dbReference type="ARBA" id="ARBA00023082"/>
    </source>
</evidence>
<evidence type="ECO:0000313" key="8">
    <source>
        <dbReference type="EMBL" id="SHK96400.1"/>
    </source>
</evidence>
<feature type="domain" description="RNA polymerase sigma factor 70 region 4 type 2" evidence="7">
    <location>
        <begin position="121"/>
        <end position="172"/>
    </location>
</feature>
<dbReference type="GO" id="GO:0003677">
    <property type="term" value="F:DNA binding"/>
    <property type="evidence" value="ECO:0007669"/>
    <property type="project" value="UniProtKB-KW"/>
</dbReference>
<dbReference type="InterPro" id="IPR013249">
    <property type="entry name" value="RNA_pol_sigma70_r4_t2"/>
</dbReference>
<dbReference type="Proteomes" id="UP000184474">
    <property type="component" value="Unassembled WGS sequence"/>
</dbReference>
<dbReference type="InterPro" id="IPR007627">
    <property type="entry name" value="RNA_pol_sigma70_r2"/>
</dbReference>
<keyword evidence="4" id="KW-0238">DNA-binding</keyword>
<comment type="similarity">
    <text evidence="1">Belongs to the sigma-70 factor family. ECF subfamily.</text>
</comment>
<gene>
    <name evidence="8" type="ORF">SAMN04488028_11436</name>
</gene>
<dbReference type="PANTHER" id="PTHR43133:SF8">
    <property type="entry name" value="RNA POLYMERASE SIGMA FACTOR HI_1459-RELATED"/>
    <property type="match status" value="1"/>
</dbReference>
<keyword evidence="9" id="KW-1185">Reference proteome</keyword>
<dbReference type="Gene3D" id="1.10.1740.10">
    <property type="match status" value="1"/>
</dbReference>
<reference evidence="9" key="1">
    <citation type="submission" date="2016-11" db="EMBL/GenBank/DDBJ databases">
        <authorList>
            <person name="Varghese N."/>
            <person name="Submissions S."/>
        </authorList>
    </citation>
    <scope>NUCLEOTIDE SEQUENCE [LARGE SCALE GENOMIC DNA]</scope>
    <source>
        <strain evidence="9">DSM 26134</strain>
    </source>
</reference>
<organism evidence="8 9">
    <name type="scientific">Reichenbachiella agariperforans</name>
    <dbReference type="NCBI Taxonomy" id="156994"/>
    <lineage>
        <taxon>Bacteria</taxon>
        <taxon>Pseudomonadati</taxon>
        <taxon>Bacteroidota</taxon>
        <taxon>Cytophagia</taxon>
        <taxon>Cytophagales</taxon>
        <taxon>Reichenbachiellaceae</taxon>
        <taxon>Reichenbachiella</taxon>
    </lineage>
</organism>
<name>A0A1M6WRL2_REIAG</name>
<dbReference type="AlphaFoldDB" id="A0A1M6WRL2"/>
<dbReference type="NCBIfam" id="TIGR02937">
    <property type="entry name" value="sigma70-ECF"/>
    <property type="match status" value="1"/>
</dbReference>